<accession>A0A859CSP9</accession>
<proteinExistence type="predicted"/>
<evidence type="ECO:0000313" key="1">
    <source>
        <dbReference type="EMBL" id="QKK79224.1"/>
    </source>
</evidence>
<sequence>MFIYLSIWIKTSPNDDVLDSIDTPLDYALVGDF</sequence>
<reference evidence="1 2" key="1">
    <citation type="submission" date="2020-06" db="EMBL/GenBank/DDBJ databases">
        <authorList>
            <person name="Voronona O.L."/>
            <person name="Aksenova E.I."/>
            <person name="Kunda M.S."/>
            <person name="Semenov A.N."/>
            <person name="Ryzhova N."/>
        </authorList>
    </citation>
    <scope>NUCLEOTIDE SEQUENCE [LARGE SCALE GENOMIC DNA]</scope>
    <source>
        <strain evidence="1 2">MPKMM3633</strain>
    </source>
</reference>
<dbReference type="KEGG" id="mpri:MP3633_0486"/>
<organism evidence="1 2">
    <name type="scientific">Marinomonas primoryensis</name>
    <dbReference type="NCBI Taxonomy" id="178399"/>
    <lineage>
        <taxon>Bacteria</taxon>
        <taxon>Pseudomonadati</taxon>
        <taxon>Pseudomonadota</taxon>
        <taxon>Gammaproteobacteria</taxon>
        <taxon>Oceanospirillales</taxon>
        <taxon>Oceanospirillaceae</taxon>
        <taxon>Marinomonas</taxon>
    </lineage>
</organism>
<dbReference type="EMBL" id="CP054301">
    <property type="protein sequence ID" value="QKK79224.1"/>
    <property type="molecule type" value="Genomic_DNA"/>
</dbReference>
<name>A0A859CSP9_9GAMM</name>
<evidence type="ECO:0000313" key="2">
    <source>
        <dbReference type="Proteomes" id="UP000509371"/>
    </source>
</evidence>
<gene>
    <name evidence="1" type="ORF">MP3633_0486</name>
</gene>
<dbReference type="Proteomes" id="UP000509371">
    <property type="component" value="Chromosome"/>
</dbReference>
<dbReference type="AlphaFoldDB" id="A0A859CSP9"/>
<protein>
    <submittedName>
        <fullName evidence="1">Uncharacterized protein</fullName>
    </submittedName>
</protein>